<accession>A0A512N5M4</accession>
<dbReference type="PANTHER" id="PTHR30222:SF2">
    <property type="entry name" value="ABC TRANSPORTER SUBSTRATE-BINDING PROTEIN"/>
    <property type="match status" value="1"/>
</dbReference>
<dbReference type="Proteomes" id="UP000321058">
    <property type="component" value="Unassembled WGS sequence"/>
</dbReference>
<dbReference type="GO" id="GO:0015846">
    <property type="term" value="P:polyamine transport"/>
    <property type="evidence" value="ECO:0007669"/>
    <property type="project" value="InterPro"/>
</dbReference>
<proteinExistence type="predicted"/>
<dbReference type="InterPro" id="IPR006059">
    <property type="entry name" value="SBP"/>
</dbReference>
<comment type="subcellular location">
    <subcellularLocation>
        <location evidence="1">Periplasm</location>
    </subcellularLocation>
</comment>
<keyword evidence="2" id="KW-0813">Transport</keyword>
<organism evidence="5 6">
    <name type="scientific">Reyranella soli</name>
    <dbReference type="NCBI Taxonomy" id="1230389"/>
    <lineage>
        <taxon>Bacteria</taxon>
        <taxon>Pseudomonadati</taxon>
        <taxon>Pseudomonadota</taxon>
        <taxon>Alphaproteobacteria</taxon>
        <taxon>Hyphomicrobiales</taxon>
        <taxon>Reyranellaceae</taxon>
        <taxon>Reyranella</taxon>
    </lineage>
</organism>
<dbReference type="RefSeq" id="WP_170302902.1">
    <property type="nucleotide sequence ID" value="NZ_BKAJ01000030.1"/>
</dbReference>
<dbReference type="InterPro" id="IPR006311">
    <property type="entry name" value="TAT_signal"/>
</dbReference>
<dbReference type="PANTHER" id="PTHR30222">
    <property type="entry name" value="SPERMIDINE/PUTRESCINE-BINDING PERIPLASMIC PROTEIN"/>
    <property type="match status" value="1"/>
</dbReference>
<dbReference type="SUPFAM" id="SSF53850">
    <property type="entry name" value="Periplasmic binding protein-like II"/>
    <property type="match status" value="1"/>
</dbReference>
<keyword evidence="3" id="KW-0732">Signal</keyword>
<dbReference type="PRINTS" id="PR00909">
    <property type="entry name" value="SPERMDNBNDNG"/>
</dbReference>
<dbReference type="AlphaFoldDB" id="A0A512N5M4"/>
<evidence type="ECO:0000313" key="5">
    <source>
        <dbReference type="EMBL" id="GEP54297.1"/>
    </source>
</evidence>
<gene>
    <name evidence="5" type="ORF">RSO01_14630</name>
</gene>
<comment type="caution">
    <text evidence="5">The sequence shown here is derived from an EMBL/GenBank/DDBJ whole genome shotgun (WGS) entry which is preliminary data.</text>
</comment>
<dbReference type="GO" id="GO:0042597">
    <property type="term" value="C:periplasmic space"/>
    <property type="evidence" value="ECO:0007669"/>
    <property type="project" value="UniProtKB-SubCell"/>
</dbReference>
<keyword evidence="4" id="KW-0574">Periplasm</keyword>
<evidence type="ECO:0000256" key="1">
    <source>
        <dbReference type="ARBA" id="ARBA00004418"/>
    </source>
</evidence>
<dbReference type="GO" id="GO:0019808">
    <property type="term" value="F:polyamine binding"/>
    <property type="evidence" value="ECO:0007669"/>
    <property type="project" value="InterPro"/>
</dbReference>
<name>A0A512N5M4_9HYPH</name>
<dbReference type="PROSITE" id="PS51318">
    <property type="entry name" value="TAT"/>
    <property type="match status" value="1"/>
</dbReference>
<dbReference type="InterPro" id="IPR001188">
    <property type="entry name" value="Sperm_putr-bd"/>
</dbReference>
<evidence type="ECO:0000256" key="3">
    <source>
        <dbReference type="ARBA" id="ARBA00022729"/>
    </source>
</evidence>
<reference evidence="5 6" key="1">
    <citation type="submission" date="2019-07" db="EMBL/GenBank/DDBJ databases">
        <title>Whole genome shotgun sequence of Reyranella soli NBRC 108950.</title>
        <authorList>
            <person name="Hosoyama A."/>
            <person name="Uohara A."/>
            <person name="Ohji S."/>
            <person name="Ichikawa N."/>
        </authorList>
    </citation>
    <scope>NUCLEOTIDE SEQUENCE [LARGE SCALE GENOMIC DNA]</scope>
    <source>
        <strain evidence="5 6">NBRC 108950</strain>
    </source>
</reference>
<dbReference type="Gene3D" id="3.40.190.10">
    <property type="entry name" value="Periplasmic binding protein-like II"/>
    <property type="match status" value="2"/>
</dbReference>
<evidence type="ECO:0000256" key="4">
    <source>
        <dbReference type="ARBA" id="ARBA00022764"/>
    </source>
</evidence>
<keyword evidence="6" id="KW-1185">Reference proteome</keyword>
<dbReference type="Pfam" id="PF13416">
    <property type="entry name" value="SBP_bac_8"/>
    <property type="match status" value="1"/>
</dbReference>
<dbReference type="EMBL" id="BKAJ01000030">
    <property type="protein sequence ID" value="GEP54297.1"/>
    <property type="molecule type" value="Genomic_DNA"/>
</dbReference>
<dbReference type="CDD" id="cd13589">
    <property type="entry name" value="PBP2_polyamine_RpCGA009"/>
    <property type="match status" value="1"/>
</dbReference>
<evidence type="ECO:0000256" key="2">
    <source>
        <dbReference type="ARBA" id="ARBA00022448"/>
    </source>
</evidence>
<protein>
    <submittedName>
        <fullName evidence="5">ABC transporter substrate-binding protein</fullName>
    </submittedName>
</protein>
<sequence length="372" mass="40792">MKTGINRRLLLQTMTIAGGISVSRSLFPAPALAKDLKGTGTVAVYDGGGSWGEAKRIAYFEPFEKETGIKVVIVPRTDTGAVRASILAGAPRYDVTILSGSTTATFAREDMLLPIDYSYFETADLDGFDPVKPGKFSVPHIIYSLVLAYDGAKFAAGGPASWADIWDVKKFPGPRSLPTGTWGGDGGTFECALMADGVEPANLYPLDWDRAFKSLDRIKPNILKWWASGAEGPQLIVDKQIAAGSAWNGRVSAANEQGAKIGFSWNQGILQYDNWVLPKGAKNTVNAQKFIAFASRPENQAKFAERILYAPPNAKAYDFLKPERAKLLPTQPEARKLQFVQDYEFWNATRPDKMPNNKYAVAEWEKWIAGAR</sequence>
<evidence type="ECO:0000313" key="6">
    <source>
        <dbReference type="Proteomes" id="UP000321058"/>
    </source>
</evidence>